<sequence length="59" mass="6648">VVVFAGSGSRPQRSCYTERHAGALHRCLPATDEQPRYDTLRQLGLSDLKAAQNKRKKKH</sequence>
<dbReference type="Proteomes" id="UP000693946">
    <property type="component" value="Unassembled WGS sequence"/>
</dbReference>
<evidence type="ECO:0000313" key="1">
    <source>
        <dbReference type="EMBL" id="KAG7460550.1"/>
    </source>
</evidence>
<keyword evidence="2" id="KW-1185">Reference proteome</keyword>
<proteinExistence type="predicted"/>
<reference evidence="1 2" key="1">
    <citation type="journal article" date="2021" name="Sci. Rep.">
        <title>Chromosome anchoring in Senegalese sole (Solea senegalensis) reveals sex-associated markers and genome rearrangements in flatfish.</title>
        <authorList>
            <person name="Guerrero-Cozar I."/>
            <person name="Gomez-Garrido J."/>
            <person name="Berbel C."/>
            <person name="Martinez-Blanch J.F."/>
            <person name="Alioto T."/>
            <person name="Claros M.G."/>
            <person name="Gagnaire P.A."/>
            <person name="Manchado M."/>
        </authorList>
    </citation>
    <scope>NUCLEOTIDE SEQUENCE [LARGE SCALE GENOMIC DNA]</scope>
    <source>
        <strain evidence="1">Sse05_10M</strain>
    </source>
</reference>
<name>A0AAV6PEU4_SOLSE</name>
<feature type="non-terminal residue" evidence="1">
    <location>
        <position position="1"/>
    </location>
</feature>
<protein>
    <submittedName>
        <fullName evidence="1">Uncharacterized protein</fullName>
    </submittedName>
</protein>
<dbReference type="EMBL" id="JAGKHQ010001122">
    <property type="protein sequence ID" value="KAG7460550.1"/>
    <property type="molecule type" value="Genomic_DNA"/>
</dbReference>
<accession>A0AAV6PEU4</accession>
<comment type="caution">
    <text evidence="1">The sequence shown here is derived from an EMBL/GenBank/DDBJ whole genome shotgun (WGS) entry which is preliminary data.</text>
</comment>
<evidence type="ECO:0000313" key="2">
    <source>
        <dbReference type="Proteomes" id="UP000693946"/>
    </source>
</evidence>
<dbReference type="AlphaFoldDB" id="A0AAV6PEU4"/>
<organism evidence="1 2">
    <name type="scientific">Solea senegalensis</name>
    <name type="common">Senegalese sole</name>
    <dbReference type="NCBI Taxonomy" id="28829"/>
    <lineage>
        <taxon>Eukaryota</taxon>
        <taxon>Metazoa</taxon>
        <taxon>Chordata</taxon>
        <taxon>Craniata</taxon>
        <taxon>Vertebrata</taxon>
        <taxon>Euteleostomi</taxon>
        <taxon>Actinopterygii</taxon>
        <taxon>Neopterygii</taxon>
        <taxon>Teleostei</taxon>
        <taxon>Neoteleostei</taxon>
        <taxon>Acanthomorphata</taxon>
        <taxon>Carangaria</taxon>
        <taxon>Pleuronectiformes</taxon>
        <taxon>Pleuronectoidei</taxon>
        <taxon>Soleidae</taxon>
        <taxon>Solea</taxon>
    </lineage>
</organism>
<gene>
    <name evidence="1" type="ORF">JOB18_034459</name>
</gene>